<evidence type="ECO:0000313" key="9">
    <source>
        <dbReference type="EMBL" id="REF37096.1"/>
    </source>
</evidence>
<sequence>MLRVLPVLVVLVLVVYCLIDLAQSPADEVRALPRWVWALAILFIPVLGPIGWLLMGRPGRQAGVPTVSGASATRPVAPDDDPVFLARLKELRLKAESERLRQWEADLERRERELGRGDDRGDQSRPDPGSST</sequence>
<comment type="subcellular location">
    <subcellularLocation>
        <location evidence="1">Cell membrane</location>
        <topology evidence="1">Multi-pass membrane protein</topology>
    </subcellularLocation>
</comment>
<evidence type="ECO:0000256" key="2">
    <source>
        <dbReference type="ARBA" id="ARBA00022475"/>
    </source>
</evidence>
<name>A0A3D9V700_THECX</name>
<keyword evidence="5 7" id="KW-0472">Membrane</keyword>
<reference evidence="9 10" key="1">
    <citation type="submission" date="2018-08" db="EMBL/GenBank/DDBJ databases">
        <title>Sequencing the genomes of 1000 actinobacteria strains.</title>
        <authorList>
            <person name="Klenk H.-P."/>
        </authorList>
    </citation>
    <scope>NUCLEOTIDE SEQUENCE [LARGE SCALE GENOMIC DNA]</scope>
    <source>
        <strain evidence="9 10">DSM 22891</strain>
    </source>
</reference>
<evidence type="ECO:0000313" key="10">
    <source>
        <dbReference type="Proteomes" id="UP000256485"/>
    </source>
</evidence>
<evidence type="ECO:0000256" key="3">
    <source>
        <dbReference type="ARBA" id="ARBA00022692"/>
    </source>
</evidence>
<keyword evidence="4 7" id="KW-1133">Transmembrane helix</keyword>
<comment type="caution">
    <text evidence="9">The sequence shown here is derived from an EMBL/GenBank/DDBJ whole genome shotgun (WGS) entry which is preliminary data.</text>
</comment>
<feature type="region of interest" description="Disordered" evidence="6">
    <location>
        <begin position="111"/>
        <end position="132"/>
    </location>
</feature>
<protein>
    <submittedName>
        <fullName evidence="9">Phospholipase D-like protein</fullName>
    </submittedName>
</protein>
<dbReference type="GO" id="GO:0005886">
    <property type="term" value="C:plasma membrane"/>
    <property type="evidence" value="ECO:0007669"/>
    <property type="project" value="UniProtKB-SubCell"/>
</dbReference>
<feature type="transmembrane region" description="Helical" evidence="7">
    <location>
        <begin position="35"/>
        <end position="55"/>
    </location>
</feature>
<feature type="domain" description="Cardiolipin synthase N-terminal" evidence="8">
    <location>
        <begin position="12"/>
        <end position="57"/>
    </location>
</feature>
<keyword evidence="10" id="KW-1185">Reference proteome</keyword>
<dbReference type="EMBL" id="QTUC01000001">
    <property type="protein sequence ID" value="REF37096.1"/>
    <property type="molecule type" value="Genomic_DNA"/>
</dbReference>
<evidence type="ECO:0000259" key="8">
    <source>
        <dbReference type="Pfam" id="PF13396"/>
    </source>
</evidence>
<evidence type="ECO:0000256" key="1">
    <source>
        <dbReference type="ARBA" id="ARBA00004651"/>
    </source>
</evidence>
<accession>A0A3D9V700</accession>
<evidence type="ECO:0000256" key="5">
    <source>
        <dbReference type="ARBA" id="ARBA00023136"/>
    </source>
</evidence>
<evidence type="ECO:0000256" key="7">
    <source>
        <dbReference type="SAM" id="Phobius"/>
    </source>
</evidence>
<dbReference type="Proteomes" id="UP000256485">
    <property type="component" value="Unassembled WGS sequence"/>
</dbReference>
<gene>
    <name evidence="9" type="ORF">DFJ64_2532</name>
</gene>
<dbReference type="InterPro" id="IPR027379">
    <property type="entry name" value="CLS_N"/>
</dbReference>
<keyword evidence="2" id="KW-1003">Cell membrane</keyword>
<evidence type="ECO:0000256" key="6">
    <source>
        <dbReference type="SAM" id="MobiDB-lite"/>
    </source>
</evidence>
<feature type="compositionally biased region" description="Basic and acidic residues" evidence="6">
    <location>
        <begin position="111"/>
        <end position="125"/>
    </location>
</feature>
<dbReference type="RefSeq" id="WP_211310599.1">
    <property type="nucleotide sequence ID" value="NZ_QTUC01000001.1"/>
</dbReference>
<evidence type="ECO:0000256" key="4">
    <source>
        <dbReference type="ARBA" id="ARBA00022989"/>
    </source>
</evidence>
<organism evidence="9 10">
    <name type="scientific">Thermasporomyces composti</name>
    <dbReference type="NCBI Taxonomy" id="696763"/>
    <lineage>
        <taxon>Bacteria</taxon>
        <taxon>Bacillati</taxon>
        <taxon>Actinomycetota</taxon>
        <taxon>Actinomycetes</taxon>
        <taxon>Propionibacteriales</taxon>
        <taxon>Nocardioidaceae</taxon>
        <taxon>Thermasporomyces</taxon>
    </lineage>
</organism>
<dbReference type="AlphaFoldDB" id="A0A3D9V700"/>
<dbReference type="Pfam" id="PF13396">
    <property type="entry name" value="PLDc_N"/>
    <property type="match status" value="1"/>
</dbReference>
<proteinExistence type="predicted"/>
<keyword evidence="3 7" id="KW-0812">Transmembrane</keyword>